<accession>A0A5E4QJJ1</accession>
<evidence type="ECO:0008006" key="3">
    <source>
        <dbReference type="Google" id="ProtNLM"/>
    </source>
</evidence>
<gene>
    <name evidence="1" type="ORF">LSINAPIS_LOCUS8513</name>
</gene>
<organism evidence="1 2">
    <name type="scientific">Leptidea sinapis</name>
    <dbReference type="NCBI Taxonomy" id="189913"/>
    <lineage>
        <taxon>Eukaryota</taxon>
        <taxon>Metazoa</taxon>
        <taxon>Ecdysozoa</taxon>
        <taxon>Arthropoda</taxon>
        <taxon>Hexapoda</taxon>
        <taxon>Insecta</taxon>
        <taxon>Pterygota</taxon>
        <taxon>Neoptera</taxon>
        <taxon>Endopterygota</taxon>
        <taxon>Lepidoptera</taxon>
        <taxon>Glossata</taxon>
        <taxon>Ditrysia</taxon>
        <taxon>Papilionoidea</taxon>
        <taxon>Pieridae</taxon>
        <taxon>Dismorphiinae</taxon>
        <taxon>Leptidea</taxon>
    </lineage>
</organism>
<protein>
    <recommendedName>
        <fullName evidence="3">Ubiquitin carboxyl-terminal hydrolase FAF-X</fullName>
    </recommendedName>
</protein>
<dbReference type="EMBL" id="FZQP02003046">
    <property type="protein sequence ID" value="VVC97157.1"/>
    <property type="molecule type" value="Genomic_DNA"/>
</dbReference>
<keyword evidence="2" id="KW-1185">Reference proteome</keyword>
<evidence type="ECO:0000313" key="1">
    <source>
        <dbReference type="EMBL" id="VVC97157.1"/>
    </source>
</evidence>
<dbReference type="AlphaFoldDB" id="A0A5E4QJJ1"/>
<proteinExistence type="predicted"/>
<sequence>MTITMKEQESVPGEMIFPEAKLRALEEKITNPRWVVPVLPEQELEALLNAATELAIKGEDVNNPLCQCFYNDALILSFTKILTDDAVSSWKHNIQQCVRSNCEKLVRLCAIKLDDPRFLNLLSMVLNPNNKFHTFNASRTSEGLVLNSVPSSGQGSTQDQEVFARSQDHRTPRGWLVHLINIFGQSGGFIKLRERFEAIMGFKKSELTASLSSEEKVSNEIIEKETEEQNNIADHSDMTSSTENMEHLKCFV</sequence>
<reference evidence="1 2" key="1">
    <citation type="submission" date="2017-07" db="EMBL/GenBank/DDBJ databases">
        <authorList>
            <person name="Talla V."/>
            <person name="Backstrom N."/>
        </authorList>
    </citation>
    <scope>NUCLEOTIDE SEQUENCE [LARGE SCALE GENOMIC DNA]</scope>
</reference>
<dbReference type="Proteomes" id="UP000324832">
    <property type="component" value="Unassembled WGS sequence"/>
</dbReference>
<evidence type="ECO:0000313" key="2">
    <source>
        <dbReference type="Proteomes" id="UP000324832"/>
    </source>
</evidence>
<name>A0A5E4QJJ1_9NEOP</name>